<dbReference type="Proteomes" id="UP001057134">
    <property type="component" value="Chromosome"/>
</dbReference>
<name>A0ABY4RHJ6_9BACL</name>
<feature type="compositionally biased region" description="Low complexity" evidence="5">
    <location>
        <begin position="41"/>
        <end position="55"/>
    </location>
</feature>
<dbReference type="PANTHER" id="PTHR30532:SF1">
    <property type="entry name" value="IRON(3+)-HYDROXAMATE-BINDING PROTEIN FHUD"/>
    <property type="match status" value="1"/>
</dbReference>
<evidence type="ECO:0000256" key="6">
    <source>
        <dbReference type="SAM" id="SignalP"/>
    </source>
</evidence>
<comment type="subcellular location">
    <subcellularLocation>
        <location evidence="1">Cell envelope</location>
    </subcellularLocation>
</comment>
<dbReference type="InterPro" id="IPR002491">
    <property type="entry name" value="ABC_transptr_periplasmic_BD"/>
</dbReference>
<feature type="domain" description="Fe/B12 periplasmic-binding" evidence="7">
    <location>
        <begin position="73"/>
        <end position="332"/>
    </location>
</feature>
<dbReference type="InterPro" id="IPR051313">
    <property type="entry name" value="Bact_iron-sidero_bind"/>
</dbReference>
<feature type="region of interest" description="Disordered" evidence="5">
    <location>
        <begin position="27"/>
        <end position="58"/>
    </location>
</feature>
<organism evidence="8 9">
    <name type="scientific">Paenibacillus konkukensis</name>
    <dbReference type="NCBI Taxonomy" id="2020716"/>
    <lineage>
        <taxon>Bacteria</taxon>
        <taxon>Bacillati</taxon>
        <taxon>Bacillota</taxon>
        <taxon>Bacilli</taxon>
        <taxon>Bacillales</taxon>
        <taxon>Paenibacillaceae</taxon>
        <taxon>Paenibacillus</taxon>
    </lineage>
</organism>
<evidence type="ECO:0000256" key="2">
    <source>
        <dbReference type="ARBA" id="ARBA00008814"/>
    </source>
</evidence>
<keyword evidence="9" id="KW-1185">Reference proteome</keyword>
<dbReference type="Gene3D" id="3.40.50.1980">
    <property type="entry name" value="Nitrogenase molybdenum iron protein domain"/>
    <property type="match status" value="2"/>
</dbReference>
<feature type="chain" id="PRO_5047075896" evidence="6">
    <location>
        <begin position="23"/>
        <end position="332"/>
    </location>
</feature>
<evidence type="ECO:0000256" key="3">
    <source>
        <dbReference type="ARBA" id="ARBA00022448"/>
    </source>
</evidence>
<evidence type="ECO:0000259" key="7">
    <source>
        <dbReference type="PROSITE" id="PS50983"/>
    </source>
</evidence>
<gene>
    <name evidence="8" type="primary">yfiY_1</name>
    <name evidence="8" type="ORF">SK3146_00482</name>
</gene>
<dbReference type="PROSITE" id="PS50983">
    <property type="entry name" value="FE_B12_PBP"/>
    <property type="match status" value="1"/>
</dbReference>
<keyword evidence="8" id="KW-0449">Lipoprotein</keyword>
<protein>
    <submittedName>
        <fullName evidence="8">Siderophore-binding lipoprotein YfiY</fullName>
    </submittedName>
</protein>
<evidence type="ECO:0000313" key="9">
    <source>
        <dbReference type="Proteomes" id="UP001057134"/>
    </source>
</evidence>
<keyword evidence="3" id="KW-0813">Transport</keyword>
<dbReference type="Pfam" id="PF01497">
    <property type="entry name" value="Peripla_BP_2"/>
    <property type="match status" value="1"/>
</dbReference>
<evidence type="ECO:0000313" key="8">
    <source>
        <dbReference type="EMBL" id="UQZ81326.1"/>
    </source>
</evidence>
<evidence type="ECO:0000256" key="4">
    <source>
        <dbReference type="ARBA" id="ARBA00022729"/>
    </source>
</evidence>
<evidence type="ECO:0000256" key="5">
    <source>
        <dbReference type="SAM" id="MobiDB-lite"/>
    </source>
</evidence>
<dbReference type="EMBL" id="CP027059">
    <property type="protein sequence ID" value="UQZ81326.1"/>
    <property type="molecule type" value="Genomic_DNA"/>
</dbReference>
<dbReference type="SUPFAM" id="SSF53807">
    <property type="entry name" value="Helical backbone' metal receptor"/>
    <property type="match status" value="1"/>
</dbReference>
<sequence>MKSRTSRIMLCLVIAAMTLGSACGNTGQNAGGTAESSQTNAASGDAQSGSAAPAGERTVTDELGHQVKLPAHIDRVLAPYLEDPIAALGVKPVAQWSSGSTVFEYLQPWLKDVPKTSSTPAVEEVLAYQPDLIILNTAAKAANGIYEQYAKIAPTYVFQNGLTKDWKEVLLTVGELLGSKDKAEQAIAGYEQKAREAKRQISPIVGDKKSVILWIQGKSIYLVDSGRFSGAVLAKDLGFPFPEQALVETVGKPLAELSLETLPDLKADYIFYVNQNANGNEQTNLILDNEVWKRLPAVQQGHAYEVDYGNWINGGILANEKTIDDVLKLLKR</sequence>
<reference evidence="8" key="2">
    <citation type="journal article" date="2021" name="J Anim Sci Technol">
        <title>Complete genome sequence of Paenibacillus konkukensis sp. nov. SK3146 as a potential probiotic strain.</title>
        <authorList>
            <person name="Jung H.I."/>
            <person name="Park S."/>
            <person name="Niu K.M."/>
            <person name="Lee S.W."/>
            <person name="Kothari D."/>
            <person name="Yi K.J."/>
            <person name="Kim S.K."/>
        </authorList>
    </citation>
    <scope>NUCLEOTIDE SEQUENCE</scope>
    <source>
        <strain evidence="8">SK3146</strain>
    </source>
</reference>
<evidence type="ECO:0000256" key="1">
    <source>
        <dbReference type="ARBA" id="ARBA00004196"/>
    </source>
</evidence>
<keyword evidence="4 6" id="KW-0732">Signal</keyword>
<comment type="similarity">
    <text evidence="2">Belongs to the bacterial solute-binding protein 8 family.</text>
</comment>
<dbReference type="PROSITE" id="PS51257">
    <property type="entry name" value="PROKAR_LIPOPROTEIN"/>
    <property type="match status" value="1"/>
</dbReference>
<proteinExistence type="inferred from homology"/>
<accession>A0ABY4RHJ6</accession>
<dbReference type="PANTHER" id="PTHR30532">
    <property type="entry name" value="IRON III DICITRATE-BINDING PERIPLASMIC PROTEIN"/>
    <property type="match status" value="1"/>
</dbReference>
<dbReference type="RefSeq" id="WP_249863567.1">
    <property type="nucleotide sequence ID" value="NZ_CP027059.1"/>
</dbReference>
<reference evidence="8" key="1">
    <citation type="submission" date="2018-02" db="EMBL/GenBank/DDBJ databases">
        <authorList>
            <person name="Kim S.-K."/>
            <person name="Jung H.-I."/>
            <person name="Lee S.-W."/>
        </authorList>
    </citation>
    <scope>NUCLEOTIDE SEQUENCE</scope>
    <source>
        <strain evidence="8">SK3146</strain>
    </source>
</reference>
<feature type="signal peptide" evidence="6">
    <location>
        <begin position="1"/>
        <end position="22"/>
    </location>
</feature>